<name>A0A7Y8XZ12_9FLAO</name>
<protein>
    <submittedName>
        <fullName evidence="4">Response regulator transcription factor</fullName>
    </submittedName>
</protein>
<keyword evidence="5" id="KW-1185">Reference proteome</keyword>
<sequence>MNCIIVDDEPLAREGILLLLQEIDGISVSGCFPGAKKASEFMKGNEVDLIFLDIQMPGITGLEFASTIPEKTLVIFTTAYSQYALESYEVDAVDYIVKPIVKERLEKAVRKAISYHELLVEKAAQATLESASSDYILVKSDRKFHKIAFTDIQFVEGLKDYVVIHCNGGKLITAMNLRTISKWLPSADFIRVSKSYIVNTKHIAAFDNHSLNIGQAEIPIGEVYRKQFLEAYLGKSGPNLL</sequence>
<dbReference type="SMART" id="SM00448">
    <property type="entry name" value="REC"/>
    <property type="match status" value="1"/>
</dbReference>
<gene>
    <name evidence="4" type="ORF">HZF10_01305</name>
</gene>
<proteinExistence type="predicted"/>
<dbReference type="InterPro" id="IPR001789">
    <property type="entry name" value="Sig_transdc_resp-reg_receiver"/>
</dbReference>
<dbReference type="GO" id="GO:0003677">
    <property type="term" value="F:DNA binding"/>
    <property type="evidence" value="ECO:0007669"/>
    <property type="project" value="InterPro"/>
</dbReference>
<feature type="domain" description="HTH LytTR-type" evidence="3">
    <location>
        <begin position="136"/>
        <end position="203"/>
    </location>
</feature>
<dbReference type="InterPro" id="IPR007492">
    <property type="entry name" value="LytTR_DNA-bd_dom"/>
</dbReference>
<accession>A0A7Y8XZ12</accession>
<dbReference type="GO" id="GO:0000156">
    <property type="term" value="F:phosphorelay response regulator activity"/>
    <property type="evidence" value="ECO:0007669"/>
    <property type="project" value="InterPro"/>
</dbReference>
<keyword evidence="1" id="KW-0597">Phosphoprotein</keyword>
<evidence type="ECO:0000313" key="4">
    <source>
        <dbReference type="EMBL" id="NYA69539.1"/>
    </source>
</evidence>
<dbReference type="PROSITE" id="PS50110">
    <property type="entry name" value="RESPONSE_REGULATORY"/>
    <property type="match status" value="1"/>
</dbReference>
<dbReference type="PROSITE" id="PS50930">
    <property type="entry name" value="HTH_LYTTR"/>
    <property type="match status" value="1"/>
</dbReference>
<evidence type="ECO:0000259" key="2">
    <source>
        <dbReference type="PROSITE" id="PS50110"/>
    </source>
</evidence>
<dbReference type="AlphaFoldDB" id="A0A7Y8XZ12"/>
<feature type="domain" description="Response regulatory" evidence="2">
    <location>
        <begin position="2"/>
        <end position="113"/>
    </location>
</feature>
<dbReference type="SMART" id="SM00850">
    <property type="entry name" value="LytTR"/>
    <property type="match status" value="1"/>
</dbReference>
<dbReference type="Pfam" id="PF04397">
    <property type="entry name" value="LytTR"/>
    <property type="match status" value="1"/>
</dbReference>
<dbReference type="RefSeq" id="WP_176004362.1">
    <property type="nucleotide sequence ID" value="NZ_JABWMI010000002.1"/>
</dbReference>
<evidence type="ECO:0000313" key="5">
    <source>
        <dbReference type="Proteomes" id="UP000535020"/>
    </source>
</evidence>
<organism evidence="4 5">
    <name type="scientific">Flavobacterium agri</name>
    <dbReference type="NCBI Taxonomy" id="2743471"/>
    <lineage>
        <taxon>Bacteria</taxon>
        <taxon>Pseudomonadati</taxon>
        <taxon>Bacteroidota</taxon>
        <taxon>Flavobacteriia</taxon>
        <taxon>Flavobacteriales</taxon>
        <taxon>Flavobacteriaceae</taxon>
        <taxon>Flavobacterium</taxon>
    </lineage>
</organism>
<dbReference type="PANTHER" id="PTHR37299:SF1">
    <property type="entry name" value="STAGE 0 SPORULATION PROTEIN A HOMOLOG"/>
    <property type="match status" value="1"/>
</dbReference>
<feature type="modified residue" description="4-aspartylphosphate" evidence="1">
    <location>
        <position position="53"/>
    </location>
</feature>
<dbReference type="InterPro" id="IPR011006">
    <property type="entry name" value="CheY-like_superfamily"/>
</dbReference>
<evidence type="ECO:0000259" key="3">
    <source>
        <dbReference type="PROSITE" id="PS50930"/>
    </source>
</evidence>
<dbReference type="InterPro" id="IPR046947">
    <property type="entry name" value="LytR-like"/>
</dbReference>
<dbReference type="Pfam" id="PF00072">
    <property type="entry name" value="Response_reg"/>
    <property type="match status" value="1"/>
</dbReference>
<reference evidence="4 5" key="1">
    <citation type="submission" date="2020-07" db="EMBL/GenBank/DDBJ databases">
        <authorList>
            <person name="Sun Q."/>
        </authorList>
    </citation>
    <scope>NUCLEOTIDE SEQUENCE [LARGE SCALE GENOMIC DNA]</scope>
    <source>
        <strain evidence="4 5">MAH-1</strain>
    </source>
</reference>
<dbReference type="Gene3D" id="2.40.50.1020">
    <property type="entry name" value="LytTr DNA-binding domain"/>
    <property type="match status" value="1"/>
</dbReference>
<dbReference type="Proteomes" id="UP000535020">
    <property type="component" value="Unassembled WGS sequence"/>
</dbReference>
<evidence type="ECO:0000256" key="1">
    <source>
        <dbReference type="PROSITE-ProRule" id="PRU00169"/>
    </source>
</evidence>
<comment type="caution">
    <text evidence="4">The sequence shown here is derived from an EMBL/GenBank/DDBJ whole genome shotgun (WGS) entry which is preliminary data.</text>
</comment>
<dbReference type="EMBL" id="JACBJI010000001">
    <property type="protein sequence ID" value="NYA69539.1"/>
    <property type="molecule type" value="Genomic_DNA"/>
</dbReference>
<dbReference type="SUPFAM" id="SSF52172">
    <property type="entry name" value="CheY-like"/>
    <property type="match status" value="1"/>
</dbReference>
<dbReference type="PANTHER" id="PTHR37299">
    <property type="entry name" value="TRANSCRIPTIONAL REGULATOR-RELATED"/>
    <property type="match status" value="1"/>
</dbReference>
<dbReference type="Gene3D" id="3.40.50.2300">
    <property type="match status" value="1"/>
</dbReference>